<evidence type="ECO:0000256" key="4">
    <source>
        <dbReference type="SAM" id="MobiDB-lite"/>
    </source>
</evidence>
<dbReference type="InterPro" id="IPR050498">
    <property type="entry name" value="Ycf3"/>
</dbReference>
<keyword evidence="1" id="KW-0677">Repeat</keyword>
<gene>
    <name evidence="5" type="ORF">HNR40_002291</name>
</gene>
<evidence type="ECO:0000256" key="2">
    <source>
        <dbReference type="ARBA" id="ARBA00022803"/>
    </source>
</evidence>
<dbReference type="InterPro" id="IPR013105">
    <property type="entry name" value="TPR_2"/>
</dbReference>
<dbReference type="PROSITE" id="PS50005">
    <property type="entry name" value="TPR"/>
    <property type="match status" value="2"/>
</dbReference>
<reference evidence="5 6" key="1">
    <citation type="submission" date="2020-08" db="EMBL/GenBank/DDBJ databases">
        <title>Genomic Encyclopedia of Type Strains, Phase IV (KMG-IV): sequencing the most valuable type-strain genomes for metagenomic binning, comparative biology and taxonomic classification.</title>
        <authorList>
            <person name="Goeker M."/>
        </authorList>
    </citation>
    <scope>NUCLEOTIDE SEQUENCE [LARGE SCALE GENOMIC DNA]</scope>
    <source>
        <strain evidence="5 6">DSM 45385</strain>
    </source>
</reference>
<dbReference type="AlphaFoldDB" id="A0A7W8EFU6"/>
<dbReference type="Gene3D" id="1.25.40.10">
    <property type="entry name" value="Tetratricopeptide repeat domain"/>
    <property type="match status" value="3"/>
</dbReference>
<keyword evidence="6" id="KW-1185">Reference proteome</keyword>
<sequence>MNLPTFDVDRRPHGPYTFGAALLDALVPAALAYGPDLVAAHDIEIRAAAPHLAARVPRSRGSLADGLPREQRILIPGAGRTLRIANGLAEFVRDHLARTGPLAVAVANLAAADPTDVQLVEVLRRRVPELVITEAEGRPGDGPFSTDYDRFRDEGFHHAMAEAGLAELERLTHDDDPERWWTLLHRTTAALEAIGREPAARELYERARRAATEPGHRATVACSIAMLFVRHHDPVRRDPEEALAWINEAITIASLLPDRRERAFHLGFDLNAKALVEVRRGRLTAALTLVEQAIELADRDLPPDRHPIHRLVLRANRGQLLGVLGRTGEALADYAAAIAADPGYPDYYLDRGTLLHKLGRLDEAVADYESAMRVSPPFPEPYYNRAEVRYTRGDLAGAQADLDYALELDPGFAPGYVNRAGLRAALGDQAGARADVEAGLRLTPREPYLLCVLGQVEQAAGRRAAARAAYDGALALDGGLVAAWAGRGGLSFEEGAPEAAVADLTRALELEERAELLFNRALALRAAGREREARADLERAARLDPDDPDVRRELAR</sequence>
<dbReference type="Proteomes" id="UP000568380">
    <property type="component" value="Unassembled WGS sequence"/>
</dbReference>
<dbReference type="InterPro" id="IPR019734">
    <property type="entry name" value="TPR_rpt"/>
</dbReference>
<comment type="caution">
    <text evidence="5">The sequence shown here is derived from an EMBL/GenBank/DDBJ whole genome shotgun (WGS) entry which is preliminary data.</text>
</comment>
<accession>A0A7W8EFU6</accession>
<evidence type="ECO:0000313" key="6">
    <source>
        <dbReference type="Proteomes" id="UP000568380"/>
    </source>
</evidence>
<dbReference type="Pfam" id="PF13432">
    <property type="entry name" value="TPR_16"/>
    <property type="match status" value="1"/>
</dbReference>
<feature type="repeat" description="TPR" evidence="3">
    <location>
        <begin position="345"/>
        <end position="378"/>
    </location>
</feature>
<dbReference type="RefSeq" id="WP_184960381.1">
    <property type="nucleotide sequence ID" value="NZ_JACHIN010000002.1"/>
</dbReference>
<feature type="repeat" description="TPR" evidence="3">
    <location>
        <begin position="514"/>
        <end position="547"/>
    </location>
</feature>
<dbReference type="PROSITE" id="PS50293">
    <property type="entry name" value="TPR_REGION"/>
    <property type="match status" value="1"/>
</dbReference>
<dbReference type="Pfam" id="PF07719">
    <property type="entry name" value="TPR_2"/>
    <property type="match status" value="1"/>
</dbReference>
<name>A0A7W8EFU6_9ACTN</name>
<dbReference type="SMART" id="SM00028">
    <property type="entry name" value="TPR"/>
    <property type="match status" value="8"/>
</dbReference>
<proteinExistence type="predicted"/>
<protein>
    <submittedName>
        <fullName evidence="5">Tetratricopeptide (TPR) repeat protein</fullName>
    </submittedName>
</protein>
<organism evidence="5 6">
    <name type="scientific">Nonomuraea endophytica</name>
    <dbReference type="NCBI Taxonomy" id="714136"/>
    <lineage>
        <taxon>Bacteria</taxon>
        <taxon>Bacillati</taxon>
        <taxon>Actinomycetota</taxon>
        <taxon>Actinomycetes</taxon>
        <taxon>Streptosporangiales</taxon>
        <taxon>Streptosporangiaceae</taxon>
        <taxon>Nonomuraea</taxon>
    </lineage>
</organism>
<dbReference type="InterPro" id="IPR011990">
    <property type="entry name" value="TPR-like_helical_dom_sf"/>
</dbReference>
<evidence type="ECO:0000256" key="3">
    <source>
        <dbReference type="PROSITE-ProRule" id="PRU00339"/>
    </source>
</evidence>
<dbReference type="EMBL" id="JACHIN010000002">
    <property type="protein sequence ID" value="MBB5076827.1"/>
    <property type="molecule type" value="Genomic_DNA"/>
</dbReference>
<feature type="region of interest" description="Disordered" evidence="4">
    <location>
        <begin position="528"/>
        <end position="556"/>
    </location>
</feature>
<keyword evidence="2 3" id="KW-0802">TPR repeat</keyword>
<dbReference type="PANTHER" id="PTHR44858:SF1">
    <property type="entry name" value="UDP-N-ACETYLGLUCOSAMINE--PEPTIDE N-ACETYLGLUCOSAMINYLTRANSFERASE SPINDLY-RELATED"/>
    <property type="match status" value="1"/>
</dbReference>
<dbReference type="PANTHER" id="PTHR44858">
    <property type="entry name" value="TETRATRICOPEPTIDE REPEAT PROTEIN 6"/>
    <property type="match status" value="1"/>
</dbReference>
<evidence type="ECO:0000313" key="5">
    <source>
        <dbReference type="EMBL" id="MBB5076827.1"/>
    </source>
</evidence>
<evidence type="ECO:0000256" key="1">
    <source>
        <dbReference type="ARBA" id="ARBA00022737"/>
    </source>
</evidence>
<dbReference type="SUPFAM" id="SSF48452">
    <property type="entry name" value="TPR-like"/>
    <property type="match status" value="2"/>
</dbReference>